<dbReference type="EC" id="3.1.2.-" evidence="3"/>
<protein>
    <submittedName>
        <fullName evidence="3">Acyl-CoA thioesterase-1</fullName>
        <ecNumber evidence="3">3.1.1.5</ecNumber>
        <ecNumber evidence="3">3.1.2.-</ecNumber>
    </submittedName>
</protein>
<feature type="chain" id="PRO_5046431586" evidence="1">
    <location>
        <begin position="25"/>
        <end position="210"/>
    </location>
</feature>
<evidence type="ECO:0000313" key="3">
    <source>
        <dbReference type="EMBL" id="MDQ0436889.1"/>
    </source>
</evidence>
<dbReference type="RefSeq" id="WP_266347831.1">
    <property type="nucleotide sequence ID" value="NZ_JAPKNG010000002.1"/>
</dbReference>
<sequence>MTIKSWLAAISLLCASTLCAPALAAPIRIVAFGDSLSAGYQLGPGEGFADQLQAALRAKGHDVTVVNASVSGDTTSAGLARLDWSIDPTANAVIVELGANDMLRGLDPTIPQKGLDTILARLKERGLPVLLAGMQAAPNLGADYATKFNAIYPELAEKYGAVLYPFFLDGVAAQPGLRLADGMHPNAAGVAVIVARILPSVEQLIAQVKP</sequence>
<proteinExistence type="predicted"/>
<evidence type="ECO:0000259" key="2">
    <source>
        <dbReference type="Pfam" id="PF13472"/>
    </source>
</evidence>
<accession>A0ABU0H5V3</accession>
<dbReference type="Proteomes" id="UP001241603">
    <property type="component" value="Unassembled WGS sequence"/>
</dbReference>
<keyword evidence="1" id="KW-0732">Signal</keyword>
<keyword evidence="3" id="KW-0378">Hydrolase</keyword>
<dbReference type="GO" id="GO:0004622">
    <property type="term" value="F:phosphatidylcholine lysophospholipase activity"/>
    <property type="evidence" value="ECO:0007669"/>
    <property type="project" value="UniProtKB-EC"/>
</dbReference>
<name>A0ABU0H5V3_9HYPH</name>
<evidence type="ECO:0000313" key="4">
    <source>
        <dbReference type="Proteomes" id="UP001241603"/>
    </source>
</evidence>
<organism evidence="3 4">
    <name type="scientific">Kaistia dalseonensis</name>
    <dbReference type="NCBI Taxonomy" id="410840"/>
    <lineage>
        <taxon>Bacteria</taxon>
        <taxon>Pseudomonadati</taxon>
        <taxon>Pseudomonadota</taxon>
        <taxon>Alphaproteobacteria</taxon>
        <taxon>Hyphomicrobiales</taxon>
        <taxon>Kaistiaceae</taxon>
        <taxon>Kaistia</taxon>
    </lineage>
</organism>
<evidence type="ECO:0000256" key="1">
    <source>
        <dbReference type="SAM" id="SignalP"/>
    </source>
</evidence>
<reference evidence="3 4" key="1">
    <citation type="submission" date="2023-07" db="EMBL/GenBank/DDBJ databases">
        <title>Genomic Encyclopedia of Type Strains, Phase IV (KMG-IV): sequencing the most valuable type-strain genomes for metagenomic binning, comparative biology and taxonomic classification.</title>
        <authorList>
            <person name="Goeker M."/>
        </authorList>
    </citation>
    <scope>NUCLEOTIDE SEQUENCE [LARGE SCALE GENOMIC DNA]</scope>
    <source>
        <strain evidence="3 4">B6-8</strain>
    </source>
</reference>
<dbReference type="InterPro" id="IPR008265">
    <property type="entry name" value="Lipase_GDSL_AS"/>
</dbReference>
<feature type="signal peptide" evidence="1">
    <location>
        <begin position="1"/>
        <end position="24"/>
    </location>
</feature>
<dbReference type="PANTHER" id="PTHR30383">
    <property type="entry name" value="THIOESTERASE 1/PROTEASE 1/LYSOPHOSPHOLIPASE L1"/>
    <property type="match status" value="1"/>
</dbReference>
<dbReference type="SUPFAM" id="SSF52266">
    <property type="entry name" value="SGNH hydrolase"/>
    <property type="match status" value="1"/>
</dbReference>
<gene>
    <name evidence="3" type="ORF">QO014_001274</name>
</gene>
<dbReference type="Gene3D" id="3.40.50.1110">
    <property type="entry name" value="SGNH hydrolase"/>
    <property type="match status" value="1"/>
</dbReference>
<dbReference type="CDD" id="cd01822">
    <property type="entry name" value="Lysophospholipase_L1_like"/>
    <property type="match status" value="1"/>
</dbReference>
<dbReference type="PANTHER" id="PTHR30383:SF24">
    <property type="entry name" value="THIOESTERASE 1_PROTEASE 1_LYSOPHOSPHOLIPASE L1"/>
    <property type="match status" value="1"/>
</dbReference>
<dbReference type="InterPro" id="IPR036514">
    <property type="entry name" value="SGNH_hydro_sf"/>
</dbReference>
<dbReference type="Pfam" id="PF13472">
    <property type="entry name" value="Lipase_GDSL_2"/>
    <property type="match status" value="1"/>
</dbReference>
<feature type="domain" description="SGNH hydrolase-type esterase" evidence="2">
    <location>
        <begin position="31"/>
        <end position="191"/>
    </location>
</feature>
<keyword evidence="4" id="KW-1185">Reference proteome</keyword>
<comment type="caution">
    <text evidence="3">The sequence shown here is derived from an EMBL/GenBank/DDBJ whole genome shotgun (WGS) entry which is preliminary data.</text>
</comment>
<dbReference type="EC" id="3.1.1.5" evidence="3"/>
<dbReference type="PROSITE" id="PS01098">
    <property type="entry name" value="LIPASE_GDSL_SER"/>
    <property type="match status" value="1"/>
</dbReference>
<dbReference type="EMBL" id="JAUSVO010000002">
    <property type="protein sequence ID" value="MDQ0436889.1"/>
    <property type="molecule type" value="Genomic_DNA"/>
</dbReference>
<dbReference type="InterPro" id="IPR013830">
    <property type="entry name" value="SGNH_hydro"/>
</dbReference>
<dbReference type="InterPro" id="IPR051532">
    <property type="entry name" value="Ester_Hydrolysis_Enzymes"/>
</dbReference>